<name>A0A840RX58_9BURK</name>
<gene>
    <name evidence="1" type="ORF">HNR39_002980</name>
</gene>
<proteinExistence type="predicted"/>
<dbReference type="RefSeq" id="WP_168056737.1">
    <property type="nucleotide sequence ID" value="NZ_JAAOZT010000012.1"/>
</dbReference>
<keyword evidence="2" id="KW-1185">Reference proteome</keyword>
<reference evidence="1 2" key="1">
    <citation type="submission" date="2020-08" db="EMBL/GenBank/DDBJ databases">
        <title>Genomic Encyclopedia of Type Strains, Phase IV (KMG-IV): sequencing the most valuable type-strain genomes for metagenomic binning, comparative biology and taxonomic classification.</title>
        <authorList>
            <person name="Goeker M."/>
        </authorList>
    </citation>
    <scope>NUCLEOTIDE SEQUENCE [LARGE SCALE GENOMIC DNA]</scope>
    <source>
        <strain evidence="1 2">DSM 23240</strain>
    </source>
</reference>
<sequence length="54" mass="6324">MANWEEMMKTTDINLPITWPPVASPTEWRTLDYPCKPFVDSLLPRARTTLKTPY</sequence>
<dbReference type="EMBL" id="JACHHQ010000006">
    <property type="protein sequence ID" value="MBB5201131.1"/>
    <property type="molecule type" value="Genomic_DNA"/>
</dbReference>
<accession>A0A840RX58</accession>
<evidence type="ECO:0000313" key="1">
    <source>
        <dbReference type="EMBL" id="MBB5201131.1"/>
    </source>
</evidence>
<evidence type="ECO:0000313" key="2">
    <source>
        <dbReference type="Proteomes" id="UP000571084"/>
    </source>
</evidence>
<dbReference type="Proteomes" id="UP000571084">
    <property type="component" value="Unassembled WGS sequence"/>
</dbReference>
<dbReference type="AlphaFoldDB" id="A0A840RX58"/>
<comment type="caution">
    <text evidence="1">The sequence shown here is derived from an EMBL/GenBank/DDBJ whole genome shotgun (WGS) entry which is preliminary data.</text>
</comment>
<protein>
    <submittedName>
        <fullName evidence="1">Uncharacterized protein</fullName>
    </submittedName>
</protein>
<organism evidence="1 2">
    <name type="scientific">Glaciimonas immobilis</name>
    <dbReference type="NCBI Taxonomy" id="728004"/>
    <lineage>
        <taxon>Bacteria</taxon>
        <taxon>Pseudomonadati</taxon>
        <taxon>Pseudomonadota</taxon>
        <taxon>Betaproteobacteria</taxon>
        <taxon>Burkholderiales</taxon>
        <taxon>Oxalobacteraceae</taxon>
        <taxon>Glaciimonas</taxon>
    </lineage>
</organism>